<reference evidence="1 2" key="1">
    <citation type="journal article" date="2019" name="Sci. Rep.">
        <title>Orb-weaving spider Araneus ventricosus genome elucidates the spidroin gene catalogue.</title>
        <authorList>
            <person name="Kono N."/>
            <person name="Nakamura H."/>
            <person name="Ohtoshi R."/>
            <person name="Moran D.A.P."/>
            <person name="Shinohara A."/>
            <person name="Yoshida Y."/>
            <person name="Fujiwara M."/>
            <person name="Mori M."/>
            <person name="Tomita M."/>
            <person name="Arakawa K."/>
        </authorList>
    </citation>
    <scope>NUCLEOTIDE SEQUENCE [LARGE SCALE GENOMIC DNA]</scope>
</reference>
<gene>
    <name evidence="1" type="ORF">AVEN_39236_1</name>
</gene>
<dbReference type="EMBL" id="BGPR01000684">
    <property type="protein sequence ID" value="GBM31438.1"/>
    <property type="molecule type" value="Genomic_DNA"/>
</dbReference>
<proteinExistence type="predicted"/>
<accession>A0A4Y2ETD5</accession>
<protein>
    <recommendedName>
        <fullName evidence="3">Reverse transcriptase domain-containing protein</fullName>
    </recommendedName>
</protein>
<name>A0A4Y2ETD5_ARAVE</name>
<dbReference type="PANTHER" id="PTHR47331">
    <property type="entry name" value="PHD-TYPE DOMAIN-CONTAINING PROTEIN"/>
    <property type="match status" value="1"/>
</dbReference>
<evidence type="ECO:0000313" key="2">
    <source>
        <dbReference type="Proteomes" id="UP000499080"/>
    </source>
</evidence>
<evidence type="ECO:0000313" key="1">
    <source>
        <dbReference type="EMBL" id="GBM31438.1"/>
    </source>
</evidence>
<dbReference type="PANTHER" id="PTHR47331:SF1">
    <property type="entry name" value="GAG-LIKE PROTEIN"/>
    <property type="match status" value="1"/>
</dbReference>
<dbReference type="AlphaFoldDB" id="A0A4Y2ETD5"/>
<comment type="caution">
    <text evidence="1">The sequence shown here is derived from an EMBL/GenBank/DDBJ whole genome shotgun (WGS) entry which is preliminary data.</text>
</comment>
<organism evidence="1 2">
    <name type="scientific">Araneus ventricosus</name>
    <name type="common">Orbweaver spider</name>
    <name type="synonym">Epeira ventricosa</name>
    <dbReference type="NCBI Taxonomy" id="182803"/>
    <lineage>
        <taxon>Eukaryota</taxon>
        <taxon>Metazoa</taxon>
        <taxon>Ecdysozoa</taxon>
        <taxon>Arthropoda</taxon>
        <taxon>Chelicerata</taxon>
        <taxon>Arachnida</taxon>
        <taxon>Araneae</taxon>
        <taxon>Araneomorphae</taxon>
        <taxon>Entelegynae</taxon>
        <taxon>Araneoidea</taxon>
        <taxon>Araneidae</taxon>
        <taxon>Araneus</taxon>
    </lineage>
</organism>
<sequence length="168" mass="19083">MYIDDFICGTNAEMEADEVYHNANIIMKKASLTLMERNSNSHGLRKEYESDKHKDSTHLCDSSSKVLGLEWDTRKNVFSFSKQDIIERKTFVQNLVAEIQEKTSPEVWNHCPGCENPADKITRGLSSVKYLVNDQVWWHGPPLLIQQGTSCVSSYDESDPNPLSIASE</sequence>
<keyword evidence="2" id="KW-1185">Reference proteome</keyword>
<dbReference type="Proteomes" id="UP000499080">
    <property type="component" value="Unassembled WGS sequence"/>
</dbReference>
<evidence type="ECO:0008006" key="3">
    <source>
        <dbReference type="Google" id="ProtNLM"/>
    </source>
</evidence>